<evidence type="ECO:0000256" key="5">
    <source>
        <dbReference type="ARBA" id="ARBA00022759"/>
    </source>
</evidence>
<sequence>MELKVQILGSSSAIPLSGRNPTAQFVTIASRHFLVDCGEGTQIQLRRNRIGFSRIEHILISHLHGDHFYGLVPLLSTLHLLDRQKEVHIYGPPELEKGIYDLLALSHAKLRYPLVFHPLNMKEPDLVYEDKGIKVHSFPLKHSLPCCGFFFQEKPKPRKFIKEALAKYSIPNAEIRQIKQGADWEDENGNIVPNHELTTDAPASLSYAFCTDTKPIKQLRKLLPDAPDLLYHEATFSEDLKDRAKQTKHSTAKQAAEIAQLVEAKHLIIGHFSVRYDEFDELLQEAKAVFPKTHIAVEKTTFKLQSSEKLLIELGS</sequence>
<dbReference type="GO" id="GO:0042781">
    <property type="term" value="F:3'-tRNA processing endoribonuclease activity"/>
    <property type="evidence" value="ECO:0007669"/>
    <property type="project" value="UniProtKB-UniRule"/>
</dbReference>
<evidence type="ECO:0000256" key="7">
    <source>
        <dbReference type="ARBA" id="ARBA00022833"/>
    </source>
</evidence>
<keyword evidence="6 8" id="KW-0378">Hydrolase</keyword>
<dbReference type="AlphaFoldDB" id="G8QZ55"/>
<gene>
    <name evidence="8" type="primary">rnz</name>
    <name evidence="9" type="ordered locus">Oweho_0420</name>
</gene>
<evidence type="ECO:0000313" key="9">
    <source>
        <dbReference type="EMBL" id="AEV31438.1"/>
    </source>
</evidence>
<keyword evidence="2 8" id="KW-0819">tRNA processing</keyword>
<dbReference type="PANTHER" id="PTHR46018:SF2">
    <property type="entry name" value="ZINC PHOSPHODIESTERASE ELAC PROTEIN 1"/>
    <property type="match status" value="1"/>
</dbReference>
<reference evidence="9 10" key="1">
    <citation type="journal article" date="2012" name="Stand. Genomic Sci.">
        <title>Genome sequence of the orange-pigmented seawater bacterium Owenweeksia hongkongensis type strain (UST20020801(T)).</title>
        <authorList>
            <person name="Riedel T."/>
            <person name="Held B."/>
            <person name="Nolan M."/>
            <person name="Lucas S."/>
            <person name="Lapidus A."/>
            <person name="Tice H."/>
            <person name="Del Rio T.G."/>
            <person name="Cheng J.F."/>
            <person name="Han C."/>
            <person name="Tapia R."/>
            <person name="Goodwin L.A."/>
            <person name="Pitluck S."/>
            <person name="Liolios K."/>
            <person name="Mavromatis K."/>
            <person name="Pagani I."/>
            <person name="Ivanova N."/>
            <person name="Mikhailova N."/>
            <person name="Pati A."/>
            <person name="Chen A."/>
            <person name="Palaniappan K."/>
            <person name="Rohde M."/>
            <person name="Tindall B.J."/>
            <person name="Detter J.C."/>
            <person name="Goker M."/>
            <person name="Woyke T."/>
            <person name="Bristow J."/>
            <person name="Eisen J.A."/>
            <person name="Markowitz V."/>
            <person name="Hugenholtz P."/>
            <person name="Klenk H.P."/>
            <person name="Kyrpides N.C."/>
        </authorList>
    </citation>
    <scope>NUCLEOTIDE SEQUENCE</scope>
    <source>
        <strain evidence="10">DSM 17368 / JCM 12287 / NRRL B-23963</strain>
    </source>
</reference>
<dbReference type="InterPro" id="IPR013471">
    <property type="entry name" value="RNase_Z/BN"/>
</dbReference>
<dbReference type="EMBL" id="CP003156">
    <property type="protein sequence ID" value="AEV31438.1"/>
    <property type="molecule type" value="Genomic_DNA"/>
</dbReference>
<evidence type="ECO:0000256" key="8">
    <source>
        <dbReference type="HAMAP-Rule" id="MF_01818"/>
    </source>
</evidence>
<feature type="binding site" evidence="8">
    <location>
        <position position="142"/>
    </location>
    <ligand>
        <name>Zn(2+)</name>
        <dbReference type="ChEBI" id="CHEBI:29105"/>
        <label>1</label>
        <note>catalytic</note>
    </ligand>
</feature>
<dbReference type="PATRIC" id="fig|926562.3.peg.433"/>
<feature type="binding site" evidence="8">
    <location>
        <position position="212"/>
    </location>
    <ligand>
        <name>Zn(2+)</name>
        <dbReference type="ChEBI" id="CHEBI:29105"/>
        <label>2</label>
        <note>catalytic</note>
    </ligand>
</feature>
<evidence type="ECO:0000256" key="4">
    <source>
        <dbReference type="ARBA" id="ARBA00022723"/>
    </source>
</evidence>
<feature type="binding site" evidence="8">
    <location>
        <position position="67"/>
    </location>
    <ligand>
        <name>Zn(2+)</name>
        <dbReference type="ChEBI" id="CHEBI:29105"/>
        <label>2</label>
        <note>catalytic</note>
    </ligand>
</feature>
<dbReference type="HOGENOM" id="CLU_031317_2_1_10"/>
<dbReference type="KEGG" id="oho:Oweho_0420"/>
<dbReference type="Gene3D" id="3.60.15.10">
    <property type="entry name" value="Ribonuclease Z/Hydroxyacylglutathione hydrolase-like"/>
    <property type="match status" value="1"/>
</dbReference>
<feature type="active site" description="Proton acceptor" evidence="8">
    <location>
        <position position="66"/>
    </location>
</feature>
<dbReference type="HAMAP" id="MF_01818">
    <property type="entry name" value="RNase_Z_BN"/>
    <property type="match status" value="1"/>
</dbReference>
<dbReference type="SUPFAM" id="SSF56281">
    <property type="entry name" value="Metallo-hydrolase/oxidoreductase"/>
    <property type="match status" value="1"/>
</dbReference>
<dbReference type="NCBIfam" id="TIGR02651">
    <property type="entry name" value="RNase_Z"/>
    <property type="match status" value="1"/>
</dbReference>
<dbReference type="CDD" id="cd07717">
    <property type="entry name" value="RNaseZ_ZiPD-like_MBL-fold"/>
    <property type="match status" value="1"/>
</dbReference>
<feature type="binding site" evidence="8">
    <location>
        <position position="212"/>
    </location>
    <ligand>
        <name>Zn(2+)</name>
        <dbReference type="ChEBI" id="CHEBI:29105"/>
        <label>1</label>
        <note>catalytic</note>
    </ligand>
</feature>
<dbReference type="Pfam" id="PF23023">
    <property type="entry name" value="Anti-Pycsar_Apyc1"/>
    <property type="match status" value="1"/>
</dbReference>
<dbReference type="GO" id="GO:0008270">
    <property type="term" value="F:zinc ion binding"/>
    <property type="evidence" value="ECO:0007669"/>
    <property type="project" value="UniProtKB-UniRule"/>
</dbReference>
<comment type="cofactor">
    <cofactor evidence="8">
        <name>Zn(2+)</name>
        <dbReference type="ChEBI" id="CHEBI:29105"/>
    </cofactor>
    <text evidence="8">Binds 2 Zn(2+) ions.</text>
</comment>
<comment type="catalytic activity">
    <reaction evidence="8">
        <text>Endonucleolytic cleavage of RNA, removing extra 3' nucleotides from tRNA precursor, generating 3' termini of tRNAs. A 3'-hydroxy group is left at the tRNA terminus and a 5'-phosphoryl group is left at the trailer molecule.</text>
        <dbReference type="EC" id="3.1.26.11"/>
    </reaction>
</comment>
<feature type="binding site" evidence="8">
    <location>
        <position position="66"/>
    </location>
    <ligand>
        <name>Zn(2+)</name>
        <dbReference type="ChEBI" id="CHEBI:29105"/>
        <label>2</label>
        <note>catalytic</note>
    </ligand>
</feature>
<dbReference type="eggNOG" id="COG1234">
    <property type="taxonomic scope" value="Bacteria"/>
</dbReference>
<keyword evidence="4 8" id="KW-0479">Metal-binding</keyword>
<comment type="similarity">
    <text evidence="8">Belongs to the RNase Z family.</text>
</comment>
<proteinExistence type="inferred from homology"/>
<evidence type="ECO:0000313" key="10">
    <source>
        <dbReference type="Proteomes" id="UP000005631"/>
    </source>
</evidence>
<keyword evidence="5 8" id="KW-0255">Endonuclease</keyword>
<dbReference type="PANTHER" id="PTHR46018">
    <property type="entry name" value="ZINC PHOSPHODIESTERASE ELAC PROTEIN 1"/>
    <property type="match status" value="1"/>
</dbReference>
<dbReference type="OrthoDB" id="9800940at2"/>
<dbReference type="STRING" id="926562.Oweho_0420"/>
<dbReference type="EC" id="3.1.26.11" evidence="8"/>
<keyword evidence="7 8" id="KW-0862">Zinc</keyword>
<evidence type="ECO:0000256" key="1">
    <source>
        <dbReference type="ARBA" id="ARBA00011738"/>
    </source>
</evidence>
<organism evidence="9 10">
    <name type="scientific">Owenweeksia hongkongensis (strain DSM 17368 / CIP 108786 / JCM 12287 / NRRL B-23963 / UST20020801)</name>
    <dbReference type="NCBI Taxonomy" id="926562"/>
    <lineage>
        <taxon>Bacteria</taxon>
        <taxon>Pseudomonadati</taxon>
        <taxon>Bacteroidota</taxon>
        <taxon>Flavobacteriia</taxon>
        <taxon>Flavobacteriales</taxon>
        <taxon>Owenweeksiaceae</taxon>
        <taxon>Owenweeksia</taxon>
    </lineage>
</organism>
<comment type="function">
    <text evidence="8">Zinc phosphodiesterase, which displays some tRNA 3'-processing endonuclease activity. Probably involved in tRNA maturation, by removing a 3'-trailer from precursor tRNA.</text>
</comment>
<evidence type="ECO:0000256" key="6">
    <source>
        <dbReference type="ARBA" id="ARBA00022801"/>
    </source>
</evidence>
<dbReference type="NCBIfam" id="NF000801">
    <property type="entry name" value="PRK00055.1-3"/>
    <property type="match status" value="1"/>
</dbReference>
<keyword evidence="10" id="KW-1185">Reference proteome</keyword>
<keyword evidence="3 8" id="KW-0540">Nuclease</keyword>
<name>G8QZ55_OWEHD</name>
<dbReference type="RefSeq" id="WP_014200799.1">
    <property type="nucleotide sequence ID" value="NC_016599.1"/>
</dbReference>
<accession>G8QZ55</accession>
<dbReference type="InterPro" id="IPR036866">
    <property type="entry name" value="RibonucZ/Hydroxyglut_hydro"/>
</dbReference>
<feature type="binding site" evidence="8">
    <location>
        <position position="271"/>
    </location>
    <ligand>
        <name>Zn(2+)</name>
        <dbReference type="ChEBI" id="CHEBI:29105"/>
        <label>2</label>
        <note>catalytic</note>
    </ligand>
</feature>
<evidence type="ECO:0000256" key="3">
    <source>
        <dbReference type="ARBA" id="ARBA00022722"/>
    </source>
</evidence>
<dbReference type="Proteomes" id="UP000005631">
    <property type="component" value="Chromosome"/>
</dbReference>
<comment type="subunit">
    <text evidence="1 8">Homodimer.</text>
</comment>
<evidence type="ECO:0000256" key="2">
    <source>
        <dbReference type="ARBA" id="ARBA00022694"/>
    </source>
</evidence>
<protein>
    <recommendedName>
        <fullName evidence="8">Ribonuclease Z</fullName>
        <shortName evidence="8">RNase Z</shortName>
        <ecNumber evidence="8">3.1.26.11</ecNumber>
    </recommendedName>
    <alternativeName>
        <fullName evidence="8">tRNA 3 endonuclease</fullName>
    </alternativeName>
    <alternativeName>
        <fullName evidence="8">tRNase Z</fullName>
    </alternativeName>
</protein>
<feature type="binding site" evidence="8">
    <location>
        <position position="62"/>
    </location>
    <ligand>
        <name>Zn(2+)</name>
        <dbReference type="ChEBI" id="CHEBI:29105"/>
        <label>1</label>
        <note>catalytic</note>
    </ligand>
</feature>
<feature type="binding site" evidence="8">
    <location>
        <position position="64"/>
    </location>
    <ligand>
        <name>Zn(2+)</name>
        <dbReference type="ChEBI" id="CHEBI:29105"/>
        <label>1</label>
        <note>catalytic</note>
    </ligand>
</feature>